<dbReference type="InterPro" id="IPR039424">
    <property type="entry name" value="SBP_5"/>
</dbReference>
<reference evidence="7 8" key="1">
    <citation type="submission" date="2018-08" db="EMBL/GenBank/DDBJ databases">
        <title>Diversity &amp; Physiological Properties of Lignin-Decomposing Actinobacteria from Soil.</title>
        <authorList>
            <person name="Roh S.G."/>
            <person name="Kim S.B."/>
        </authorList>
    </citation>
    <scope>NUCLEOTIDE SEQUENCE [LARGE SCALE GENOMIC DNA]</scope>
    <source>
        <strain evidence="7 8">MMS17-GH009</strain>
    </source>
</reference>
<dbReference type="AlphaFoldDB" id="A0A372ZP33"/>
<dbReference type="Gene3D" id="3.10.105.10">
    <property type="entry name" value="Dipeptide-binding Protein, Domain 3"/>
    <property type="match status" value="1"/>
</dbReference>
<evidence type="ECO:0000256" key="1">
    <source>
        <dbReference type="ARBA" id="ARBA00004196"/>
    </source>
</evidence>
<name>A0A372ZP33_9ACTN</name>
<feature type="domain" description="Solute-binding protein family 5" evidence="6">
    <location>
        <begin position="200"/>
        <end position="541"/>
    </location>
</feature>
<evidence type="ECO:0000256" key="5">
    <source>
        <dbReference type="SAM" id="SignalP"/>
    </source>
</evidence>
<evidence type="ECO:0000256" key="2">
    <source>
        <dbReference type="ARBA" id="ARBA00005695"/>
    </source>
</evidence>
<dbReference type="GO" id="GO:0030313">
    <property type="term" value="C:cell envelope"/>
    <property type="evidence" value="ECO:0007669"/>
    <property type="project" value="UniProtKB-SubCell"/>
</dbReference>
<evidence type="ECO:0000313" key="8">
    <source>
        <dbReference type="Proteomes" id="UP000263377"/>
    </source>
</evidence>
<accession>A0A372ZP33</accession>
<keyword evidence="4 5" id="KW-0732">Signal</keyword>
<sequence length="624" mass="65571">MLSRVRAFFRSRMPCSAAVSVPCIVLPLPFGELSVGRVGGWGRRGGRHEYGTTSGRARSRRAPTLPGFVIRNLHNCLLAVLPLPEWCVASAAALPLAAPTPPNRGTMKRHYLLASAALAAALTLTACSASDDALSGTGGAAGNTGAAADGPAVDGGTLKIGLDRPFAKLDPADGTLIQMPMMVLANALYDPLMVNGDNGTVQPYLAKSFTPDADATVWTLDLREGVTFSDGKPLDAQAVADHVARLAKPESKCACALDAAAIATTAVTGPTTVAFTLKAPDAAFPNLFTRSLGYVSEAPAGDSPAVGSGPYTVESVQPGVSVTLARNPAYWGTKGHADKLVYRVLSDADSRYQSLRSGDTDLIWTETPGQLKQAAADGLRTATGPGSTSTVVFNTKAAPFDDVRVRQAVQYAIDREALEKVVFLGQGAVSDGPIGSRSPYRTAGAYPAHDTARARALLAEAGHPDLAFDYLVDSRPEAQQRATVLQQMLGEAGIRMTIKPMDNASLGTAMLQRKFQVLDFITSMFGDTDTALGSLYLPNSPYNFMGWTDPEAAKAITEGRASTDPAKRSAAYGQAARRVVDEAPMAFLTENTVGFLSTAKVGGLPDLSKRTVLNVSPATLWVKR</sequence>
<dbReference type="InterPro" id="IPR000914">
    <property type="entry name" value="SBP_5_dom"/>
</dbReference>
<dbReference type="SUPFAM" id="SSF53850">
    <property type="entry name" value="Periplasmic binding protein-like II"/>
    <property type="match status" value="1"/>
</dbReference>
<dbReference type="EMBL" id="QVIG01000001">
    <property type="protein sequence ID" value="RGD57160.1"/>
    <property type="molecule type" value="Genomic_DNA"/>
</dbReference>
<dbReference type="CDD" id="cd00995">
    <property type="entry name" value="PBP2_NikA_DppA_OppA_like"/>
    <property type="match status" value="1"/>
</dbReference>
<comment type="subcellular location">
    <subcellularLocation>
        <location evidence="1">Cell envelope</location>
    </subcellularLocation>
</comment>
<dbReference type="Proteomes" id="UP000263377">
    <property type="component" value="Unassembled WGS sequence"/>
</dbReference>
<dbReference type="Pfam" id="PF00496">
    <property type="entry name" value="SBP_bac_5"/>
    <property type="match status" value="1"/>
</dbReference>
<evidence type="ECO:0000256" key="4">
    <source>
        <dbReference type="ARBA" id="ARBA00022729"/>
    </source>
</evidence>
<keyword evidence="8" id="KW-1185">Reference proteome</keyword>
<comment type="similarity">
    <text evidence="2">Belongs to the bacterial solute-binding protein 5 family.</text>
</comment>
<dbReference type="Gene3D" id="3.40.190.10">
    <property type="entry name" value="Periplasmic binding protein-like II"/>
    <property type="match status" value="1"/>
</dbReference>
<dbReference type="GO" id="GO:1904680">
    <property type="term" value="F:peptide transmembrane transporter activity"/>
    <property type="evidence" value="ECO:0007669"/>
    <property type="project" value="TreeGrafter"/>
</dbReference>
<evidence type="ECO:0000259" key="6">
    <source>
        <dbReference type="Pfam" id="PF00496"/>
    </source>
</evidence>
<organism evidence="7 8">
    <name type="scientific">Kitasatospora xanthocidica</name>
    <dbReference type="NCBI Taxonomy" id="83382"/>
    <lineage>
        <taxon>Bacteria</taxon>
        <taxon>Bacillati</taxon>
        <taxon>Actinomycetota</taxon>
        <taxon>Actinomycetes</taxon>
        <taxon>Kitasatosporales</taxon>
        <taxon>Streptomycetaceae</taxon>
        <taxon>Kitasatospora</taxon>
    </lineage>
</organism>
<feature type="chain" id="PRO_5016563852" evidence="5">
    <location>
        <begin position="18"/>
        <end position="624"/>
    </location>
</feature>
<dbReference type="PANTHER" id="PTHR30290">
    <property type="entry name" value="PERIPLASMIC BINDING COMPONENT OF ABC TRANSPORTER"/>
    <property type="match status" value="1"/>
</dbReference>
<evidence type="ECO:0000256" key="3">
    <source>
        <dbReference type="ARBA" id="ARBA00022448"/>
    </source>
</evidence>
<dbReference type="GO" id="GO:0015833">
    <property type="term" value="P:peptide transport"/>
    <property type="evidence" value="ECO:0007669"/>
    <property type="project" value="TreeGrafter"/>
</dbReference>
<gene>
    <name evidence="7" type="ORF">DR950_04545</name>
</gene>
<evidence type="ECO:0000313" key="7">
    <source>
        <dbReference type="EMBL" id="RGD57160.1"/>
    </source>
</evidence>
<keyword evidence="3" id="KW-0813">Transport</keyword>
<dbReference type="PANTHER" id="PTHR30290:SF10">
    <property type="entry name" value="PERIPLASMIC OLIGOPEPTIDE-BINDING PROTEIN-RELATED"/>
    <property type="match status" value="1"/>
</dbReference>
<feature type="signal peptide" evidence="5">
    <location>
        <begin position="1"/>
        <end position="17"/>
    </location>
</feature>
<proteinExistence type="inferred from homology"/>
<comment type="caution">
    <text evidence="7">The sequence shown here is derived from an EMBL/GenBank/DDBJ whole genome shotgun (WGS) entry which is preliminary data.</text>
</comment>
<protein>
    <submittedName>
        <fullName evidence="7">ABC transporter substrate-binding protein</fullName>
    </submittedName>
</protein>